<evidence type="ECO:0000256" key="6">
    <source>
        <dbReference type="ARBA" id="ARBA00022741"/>
    </source>
</evidence>
<evidence type="ECO:0000256" key="5">
    <source>
        <dbReference type="ARBA" id="ARBA00022723"/>
    </source>
</evidence>
<keyword evidence="12" id="KW-0805">Transcription regulation</keyword>
<dbReference type="GO" id="GO:0009737">
    <property type="term" value="P:response to abscisic acid"/>
    <property type="evidence" value="ECO:0007669"/>
    <property type="project" value="UniProtKB-ARBA"/>
</dbReference>
<dbReference type="SUPFAM" id="SSF53720">
    <property type="entry name" value="ALDH-like"/>
    <property type="match status" value="1"/>
</dbReference>
<evidence type="ECO:0000256" key="11">
    <source>
        <dbReference type="ARBA" id="ARBA00023002"/>
    </source>
</evidence>
<comment type="similarity">
    <text evidence="2">Belongs to the ORC1 family.</text>
</comment>
<dbReference type="GO" id="GO:0006270">
    <property type="term" value="P:DNA replication initiation"/>
    <property type="evidence" value="ECO:0007669"/>
    <property type="project" value="TreeGrafter"/>
</dbReference>
<dbReference type="InterPro" id="IPR016163">
    <property type="entry name" value="Ald_DH_C"/>
</dbReference>
<dbReference type="FunFam" id="3.40.605.10:FF:000004">
    <property type="entry name" value="Aldehyde dehydrogenase"/>
    <property type="match status" value="1"/>
</dbReference>
<dbReference type="Gene3D" id="3.40.605.10">
    <property type="entry name" value="Aldehyde Dehydrogenase, Chain A, domain 1"/>
    <property type="match status" value="1"/>
</dbReference>
<keyword evidence="10" id="KW-0460">Magnesium</keyword>
<keyword evidence="17" id="KW-0539">Nucleus</keyword>
<evidence type="ECO:0000256" key="4">
    <source>
        <dbReference type="ARBA" id="ARBA00022705"/>
    </source>
</evidence>
<dbReference type="PANTHER" id="PTHR10763:SF23">
    <property type="entry name" value="ORIGIN RECOGNITION COMPLEX SUBUNIT 1"/>
    <property type="match status" value="1"/>
</dbReference>
<dbReference type="GO" id="GO:0004029">
    <property type="term" value="F:aldehyde dehydrogenase (NAD+) activity"/>
    <property type="evidence" value="ECO:0007669"/>
    <property type="project" value="UniProtKB-EC"/>
</dbReference>
<dbReference type="InterPro" id="IPR016162">
    <property type="entry name" value="Ald_DH_N"/>
</dbReference>
<dbReference type="GO" id="GO:0033314">
    <property type="term" value="P:mitotic DNA replication checkpoint signaling"/>
    <property type="evidence" value="ECO:0007669"/>
    <property type="project" value="TreeGrafter"/>
</dbReference>
<evidence type="ECO:0000256" key="12">
    <source>
        <dbReference type="ARBA" id="ARBA00023015"/>
    </source>
</evidence>
<evidence type="ECO:0000256" key="8">
    <source>
        <dbReference type="ARBA" id="ARBA00022833"/>
    </source>
</evidence>
<dbReference type="FunFam" id="3.30.40.10:FF:000691">
    <property type="entry name" value="Origin recognition complex subunit 1"/>
    <property type="match status" value="1"/>
</dbReference>
<feature type="compositionally biased region" description="Basic and acidic residues" evidence="21">
    <location>
        <begin position="528"/>
        <end position="539"/>
    </location>
</feature>
<comment type="subcellular location">
    <subcellularLocation>
        <location evidence="1">Nucleus</location>
    </subcellularLocation>
</comment>
<feature type="compositionally biased region" description="Basic and acidic residues" evidence="21">
    <location>
        <begin position="593"/>
        <end position="611"/>
    </location>
</feature>
<dbReference type="InterPro" id="IPR001965">
    <property type="entry name" value="Znf_PHD"/>
</dbReference>
<dbReference type="GO" id="GO:0016887">
    <property type="term" value="F:ATP hydrolysis activity"/>
    <property type="evidence" value="ECO:0007669"/>
    <property type="project" value="InterPro"/>
</dbReference>
<dbReference type="GO" id="GO:0003688">
    <property type="term" value="F:DNA replication origin binding"/>
    <property type="evidence" value="ECO:0007669"/>
    <property type="project" value="TreeGrafter"/>
</dbReference>
<keyword evidence="13" id="KW-0520">NAD</keyword>
<dbReference type="EMBL" id="JAEACU010000002">
    <property type="protein sequence ID" value="KAH7543547.1"/>
    <property type="molecule type" value="Genomic_DNA"/>
</dbReference>
<evidence type="ECO:0000256" key="14">
    <source>
        <dbReference type="ARBA" id="ARBA00023125"/>
    </source>
</evidence>
<keyword evidence="14" id="KW-0238">DNA-binding</keyword>
<keyword evidence="9" id="KW-0067">ATP-binding</keyword>
<evidence type="ECO:0000256" key="15">
    <source>
        <dbReference type="ARBA" id="ARBA00023159"/>
    </source>
</evidence>
<dbReference type="InterPro" id="IPR015163">
    <property type="entry name" value="Cdc6_C"/>
</dbReference>
<accession>A0A978VXK2</accession>
<evidence type="ECO:0000313" key="25">
    <source>
        <dbReference type="Proteomes" id="UP000813462"/>
    </source>
</evidence>
<evidence type="ECO:0000256" key="2">
    <source>
        <dbReference type="ARBA" id="ARBA00008398"/>
    </source>
</evidence>
<feature type="domain" description="PHD-type" evidence="22">
    <location>
        <begin position="662"/>
        <end position="711"/>
    </location>
</feature>
<dbReference type="InterPro" id="IPR043151">
    <property type="entry name" value="BAH_sf"/>
</dbReference>
<protein>
    <recommendedName>
        <fullName evidence="18">aldehyde dehydrogenase (NAD(+))</fullName>
        <ecNumber evidence="18">1.2.1.3</ecNumber>
    </recommendedName>
</protein>
<sequence>MDFQIPKDHESSSSSTMFSLLQRDVECMRDYYRSGITKEASWRKSQLKALLSLLHDNQEHIFNALKQDLGKHHVEAFRDEIGTLKKSLNYALKNLKQWMSIKEAKLPKIALLSTAQVVHEPLGLVLVFSSWNFPFGLSLEPLIGAVAAGNAVVLKPSELAPMSSSLLANTIPTYLDNKAVKVVQGGSDIGQLLLQHRWDKIFFTGSARVGRIVMSEAAKYLTPVTLELGGKCSAIVDSLSSSWDRQEAVKRIAVGKFGTCAGQACISVDYILVERKFLPTLVELMKVTISKMFGENPKKSNSIARIVNKQHLMRLKGLIDDPLVKPSIVYGGSIDEDNLFMEPTILVDPPLEAPVMAEEIFGPVLPIITLEKIEDSIEFINSRPKALALYVFTKSTTLQKRLISETSSGSVNINDAIIQDRIAATPLHRSGTSMAETPQRAVHPTRRSNQPPLHFNPKLSPSLTPSTPPTTSPRRSTRRVSLAFNAGTPRKPTDPIEKPVDDSVRETPGRTRKASNRKSPRRSINYAEETRNDSAEKTPKVGKICELPKTPRSTRKGSNSTRKDEESGWTEVEVSFSPVSPDQPEIKKRKMAKERTVITRSRTSKDEDFEKKKKKKKNGGAVPKKRIYYKKVVYDGGEFGTGDDVYVKRREDASSEDEDPEVEDCMLCFKSGRAVMIECDDCLGGFHLKCLKPPLKEVPEGDWICGFCEARKMGKSVQLPKPPEGTKRVRTMREKLLSSDLWAARIERFFFFFFFINIFLLSVCSLWKEVDGSYWSRVRWYIIPEETVSGRQPHNLRRELYRTNDFADIEMESILRHCSVMNPKEYAKASNEGDDVFLCEYEYDIHWHSFKRLADIDAGEEDGEDSDEDYKVCKDLDSDTDEDMDYEKESIEKMLAKQHPAHEMAANSRKGRFFGLQKVGMKKIPEHIRCHKQTELERAKATLLLASLPKSLPCRNKETEEITTFIKGAICDDQCLGRCLYIHGVPGTGKTMTVLSVMRNLRSEVDAGSIRPYCFVEINGLKLASPETIYRVIYEALTGHRVSWKKALQLLNERFSEGNKFREEDNRPCILLIDELDLLVTRNQSVVLYNILDWPTKPHSKLVIIGIANTMDLPEKLLPRISSRMGIQRLCFGPYNYQQLEEIISSRLKGIDAFEKQAIEFASRKVAAISGDARRALEICRRAAEITDYRLKKLTSTSNDISEGKTLVGMAEVDAAIQEMFQAPHMQVMKNCSRLSKIFLTAMVHELYRTGMGETSFEKLATTVSCLCTNNGETFPGYDTLLKVGCKLGECRIILCEPGSRHRLQKLQLNFPSDDVAFALKDSKELPWLAKYL</sequence>
<dbReference type="Pfam" id="PF00628">
    <property type="entry name" value="PHD"/>
    <property type="match status" value="1"/>
</dbReference>
<dbReference type="InterPro" id="IPR001025">
    <property type="entry name" value="BAH_dom"/>
</dbReference>
<proteinExistence type="inferred from homology"/>
<dbReference type="InterPro" id="IPR013083">
    <property type="entry name" value="Znf_RING/FYVE/PHD"/>
</dbReference>
<dbReference type="InterPro" id="IPR011011">
    <property type="entry name" value="Znf_FYVE_PHD"/>
</dbReference>
<dbReference type="FunFam" id="3.40.50.300:FF:000199">
    <property type="entry name" value="Origin recognition complex subunit 1"/>
    <property type="match status" value="1"/>
</dbReference>
<dbReference type="GO" id="GO:0003682">
    <property type="term" value="F:chromatin binding"/>
    <property type="evidence" value="ECO:0007669"/>
    <property type="project" value="InterPro"/>
</dbReference>
<keyword evidence="8" id="KW-0862">Zinc</keyword>
<dbReference type="Pfam" id="PF00004">
    <property type="entry name" value="AAA"/>
    <property type="match status" value="1"/>
</dbReference>
<evidence type="ECO:0000313" key="24">
    <source>
        <dbReference type="EMBL" id="KAH7543547.1"/>
    </source>
</evidence>
<dbReference type="FunFam" id="2.30.30.490:FF:000020">
    <property type="entry name" value="Origin recognition complex subunit 1"/>
    <property type="match status" value="1"/>
</dbReference>
<evidence type="ECO:0000256" key="16">
    <source>
        <dbReference type="ARBA" id="ARBA00023163"/>
    </source>
</evidence>
<evidence type="ECO:0000259" key="22">
    <source>
        <dbReference type="PROSITE" id="PS50016"/>
    </source>
</evidence>
<dbReference type="InterPro" id="IPR003593">
    <property type="entry name" value="AAA+_ATPase"/>
</dbReference>
<evidence type="ECO:0000256" key="19">
    <source>
        <dbReference type="ARBA" id="ARBA00049194"/>
    </source>
</evidence>
<dbReference type="SMART" id="SM00382">
    <property type="entry name" value="AAA"/>
    <property type="match status" value="1"/>
</dbReference>
<keyword evidence="16" id="KW-0804">Transcription</keyword>
<dbReference type="GO" id="GO:0009414">
    <property type="term" value="P:response to water deprivation"/>
    <property type="evidence" value="ECO:0007669"/>
    <property type="project" value="UniProtKB-ARBA"/>
</dbReference>
<dbReference type="InterPro" id="IPR019787">
    <property type="entry name" value="Znf_PHD-finger"/>
</dbReference>
<organism evidence="24 25">
    <name type="scientific">Ziziphus jujuba var. spinosa</name>
    <dbReference type="NCBI Taxonomy" id="714518"/>
    <lineage>
        <taxon>Eukaryota</taxon>
        <taxon>Viridiplantae</taxon>
        <taxon>Streptophyta</taxon>
        <taxon>Embryophyta</taxon>
        <taxon>Tracheophyta</taxon>
        <taxon>Spermatophyta</taxon>
        <taxon>Magnoliopsida</taxon>
        <taxon>eudicotyledons</taxon>
        <taxon>Gunneridae</taxon>
        <taxon>Pentapetalae</taxon>
        <taxon>rosids</taxon>
        <taxon>fabids</taxon>
        <taxon>Rosales</taxon>
        <taxon>Rhamnaceae</taxon>
        <taxon>Paliureae</taxon>
        <taxon>Ziziphus</taxon>
    </lineage>
</organism>
<keyword evidence="5" id="KW-0479">Metal-binding</keyword>
<dbReference type="Pfam" id="PF09079">
    <property type="entry name" value="WHD_Cdc6"/>
    <property type="match status" value="1"/>
</dbReference>
<dbReference type="Gene3D" id="2.30.30.490">
    <property type="match status" value="1"/>
</dbReference>
<dbReference type="CDD" id="cd04718">
    <property type="entry name" value="BAH_plant_2"/>
    <property type="match status" value="1"/>
</dbReference>
<dbReference type="InterPro" id="IPR016161">
    <property type="entry name" value="Ald_DH/histidinol_DH"/>
</dbReference>
<gene>
    <name evidence="24" type="ORF">FEM48_Zijuj02G0195600</name>
</gene>
<evidence type="ECO:0000256" key="17">
    <source>
        <dbReference type="ARBA" id="ARBA00023242"/>
    </source>
</evidence>
<evidence type="ECO:0000256" key="1">
    <source>
        <dbReference type="ARBA" id="ARBA00004123"/>
    </source>
</evidence>
<dbReference type="InterPro" id="IPR019786">
    <property type="entry name" value="Zinc_finger_PHD-type_CS"/>
</dbReference>
<dbReference type="PROSITE" id="PS01359">
    <property type="entry name" value="ZF_PHD_1"/>
    <property type="match status" value="1"/>
</dbReference>
<dbReference type="SMART" id="SM00439">
    <property type="entry name" value="BAH"/>
    <property type="match status" value="1"/>
</dbReference>
<keyword evidence="6" id="KW-0547">Nucleotide-binding</keyword>
<dbReference type="GO" id="GO:0006355">
    <property type="term" value="P:regulation of DNA-templated transcription"/>
    <property type="evidence" value="ECO:0007669"/>
    <property type="project" value="UniProtKB-ARBA"/>
</dbReference>
<comment type="catalytic activity">
    <reaction evidence="19">
        <text>an aldehyde + NAD(+) + H2O = a carboxylate + NADH + 2 H(+)</text>
        <dbReference type="Rhea" id="RHEA:16185"/>
        <dbReference type="ChEBI" id="CHEBI:15377"/>
        <dbReference type="ChEBI" id="CHEBI:15378"/>
        <dbReference type="ChEBI" id="CHEBI:17478"/>
        <dbReference type="ChEBI" id="CHEBI:29067"/>
        <dbReference type="ChEBI" id="CHEBI:57540"/>
        <dbReference type="ChEBI" id="CHEBI:57945"/>
        <dbReference type="EC" id="1.2.1.3"/>
    </reaction>
</comment>
<dbReference type="FunFam" id="3.40.309.10:FF:000003">
    <property type="entry name" value="Aldehyde dehydrogenase"/>
    <property type="match status" value="1"/>
</dbReference>
<dbReference type="SMART" id="SM00249">
    <property type="entry name" value="PHD"/>
    <property type="match status" value="1"/>
</dbReference>
<feature type="domain" description="BAH" evidence="23">
    <location>
        <begin position="734"/>
        <end position="854"/>
    </location>
</feature>
<dbReference type="GO" id="GO:0005664">
    <property type="term" value="C:nuclear origin of replication recognition complex"/>
    <property type="evidence" value="ECO:0007669"/>
    <property type="project" value="TreeGrafter"/>
</dbReference>
<comment type="similarity">
    <text evidence="3">Belongs to the aldehyde dehydrogenase family.</text>
</comment>
<dbReference type="EC" id="1.2.1.3" evidence="18"/>
<dbReference type="Gene3D" id="3.40.309.10">
    <property type="entry name" value="Aldehyde Dehydrogenase, Chain A, domain 2"/>
    <property type="match status" value="1"/>
</dbReference>
<dbReference type="Gene3D" id="1.10.8.60">
    <property type="match status" value="1"/>
</dbReference>
<keyword evidence="4" id="KW-0235">DNA replication</keyword>
<evidence type="ECO:0000256" key="21">
    <source>
        <dbReference type="SAM" id="MobiDB-lite"/>
    </source>
</evidence>
<evidence type="ECO:0000256" key="3">
    <source>
        <dbReference type="ARBA" id="ARBA00009986"/>
    </source>
</evidence>
<evidence type="ECO:0000256" key="13">
    <source>
        <dbReference type="ARBA" id="ARBA00023027"/>
    </source>
</evidence>
<feature type="compositionally biased region" description="Basic and acidic residues" evidence="21">
    <location>
        <begin position="491"/>
        <end position="509"/>
    </location>
</feature>
<dbReference type="Proteomes" id="UP000813462">
    <property type="component" value="Unassembled WGS sequence"/>
</dbReference>
<keyword evidence="11" id="KW-0560">Oxidoreductase</keyword>
<dbReference type="SUPFAM" id="SSF57903">
    <property type="entry name" value="FYVE/PHD zinc finger"/>
    <property type="match status" value="1"/>
</dbReference>
<evidence type="ECO:0000256" key="18">
    <source>
        <dbReference type="ARBA" id="ARBA00024226"/>
    </source>
</evidence>
<dbReference type="GO" id="GO:0008270">
    <property type="term" value="F:zinc ion binding"/>
    <property type="evidence" value="ECO:0007669"/>
    <property type="project" value="UniProtKB-KW"/>
</dbReference>
<evidence type="ECO:0000259" key="23">
    <source>
        <dbReference type="PROSITE" id="PS51038"/>
    </source>
</evidence>
<dbReference type="FunFam" id="1.10.8.60:FF:000082">
    <property type="entry name" value="Origin recognition complex subunit 1"/>
    <property type="match status" value="1"/>
</dbReference>
<reference evidence="24" key="1">
    <citation type="journal article" date="2021" name="Front. Plant Sci.">
        <title>Chromosome-Scale Genome Assembly for Chinese Sour Jujube and Insights Into Its Genome Evolution and Domestication Signature.</title>
        <authorList>
            <person name="Shen L.-Y."/>
            <person name="Luo H."/>
            <person name="Wang X.-L."/>
            <person name="Wang X.-M."/>
            <person name="Qiu X.-J."/>
            <person name="Liu H."/>
            <person name="Zhou S.-S."/>
            <person name="Jia K.-H."/>
            <person name="Nie S."/>
            <person name="Bao Y.-T."/>
            <person name="Zhang R.-G."/>
            <person name="Yun Q.-Z."/>
            <person name="Chai Y.-H."/>
            <person name="Lu J.-Y."/>
            <person name="Li Y."/>
            <person name="Zhao S.-W."/>
            <person name="Mao J.-F."/>
            <person name="Jia S.-G."/>
            <person name="Mao Y.-M."/>
        </authorList>
    </citation>
    <scope>NUCLEOTIDE SEQUENCE</scope>
    <source>
        <strain evidence="24">AT0</strain>
        <tissue evidence="24">Leaf</tissue>
    </source>
</reference>
<dbReference type="SUPFAM" id="SSF52540">
    <property type="entry name" value="P-loop containing nucleoside triphosphate hydrolases"/>
    <property type="match status" value="1"/>
</dbReference>
<dbReference type="Pfam" id="PF01426">
    <property type="entry name" value="BAH"/>
    <property type="match status" value="1"/>
</dbReference>
<dbReference type="InterPro" id="IPR003959">
    <property type="entry name" value="ATPase_AAA_core"/>
</dbReference>
<dbReference type="GO" id="GO:0010385">
    <property type="term" value="F:double-stranded methylated DNA binding"/>
    <property type="evidence" value="ECO:0007669"/>
    <property type="project" value="UniProtKB-ARBA"/>
</dbReference>
<dbReference type="InterPro" id="IPR015590">
    <property type="entry name" value="Aldehyde_DH_dom"/>
</dbReference>
<evidence type="ECO:0000256" key="9">
    <source>
        <dbReference type="ARBA" id="ARBA00022840"/>
    </source>
</evidence>
<dbReference type="InterPro" id="IPR027417">
    <property type="entry name" value="P-loop_NTPase"/>
</dbReference>
<dbReference type="PROSITE" id="PS51038">
    <property type="entry name" value="BAH"/>
    <property type="match status" value="1"/>
</dbReference>
<dbReference type="Pfam" id="PF00171">
    <property type="entry name" value="Aldedh"/>
    <property type="match status" value="1"/>
</dbReference>
<dbReference type="InterPro" id="IPR041083">
    <property type="entry name" value="AAA_lid_10"/>
</dbReference>
<feature type="compositionally biased region" description="Basic residues" evidence="21">
    <location>
        <begin position="510"/>
        <end position="521"/>
    </location>
</feature>
<evidence type="ECO:0000256" key="20">
    <source>
        <dbReference type="PROSITE-ProRule" id="PRU00146"/>
    </source>
</evidence>
<comment type="caution">
    <text evidence="24">The sequence shown here is derived from an EMBL/GenBank/DDBJ whole genome shotgun (WGS) entry which is preliminary data.</text>
</comment>
<dbReference type="PROSITE" id="PS50016">
    <property type="entry name" value="ZF_PHD_2"/>
    <property type="match status" value="1"/>
</dbReference>
<dbReference type="PANTHER" id="PTHR10763">
    <property type="entry name" value="CELL DIVISION CONTROL PROTEIN 6-RELATED"/>
    <property type="match status" value="1"/>
</dbReference>
<dbReference type="InterPro" id="IPR050311">
    <property type="entry name" value="ORC1/CDC6"/>
</dbReference>
<name>A0A978VXK2_ZIZJJ</name>
<dbReference type="GO" id="GO:0005524">
    <property type="term" value="F:ATP binding"/>
    <property type="evidence" value="ECO:0007669"/>
    <property type="project" value="UniProtKB-KW"/>
</dbReference>
<dbReference type="Gene3D" id="3.40.50.300">
    <property type="entry name" value="P-loop containing nucleotide triphosphate hydrolases"/>
    <property type="match status" value="1"/>
</dbReference>
<evidence type="ECO:0000256" key="10">
    <source>
        <dbReference type="ARBA" id="ARBA00022842"/>
    </source>
</evidence>
<feature type="region of interest" description="Disordered" evidence="21">
    <location>
        <begin position="425"/>
        <end position="618"/>
    </location>
</feature>
<keyword evidence="15" id="KW-0010">Activator</keyword>
<keyword evidence="7 20" id="KW-0863">Zinc-finger</keyword>
<dbReference type="Pfam" id="PF17872">
    <property type="entry name" value="AAA_lid_10"/>
    <property type="match status" value="1"/>
</dbReference>
<evidence type="ECO:0000256" key="7">
    <source>
        <dbReference type="ARBA" id="ARBA00022771"/>
    </source>
</evidence>
<dbReference type="Gene3D" id="3.30.40.10">
    <property type="entry name" value="Zinc/RING finger domain, C3HC4 (zinc finger)"/>
    <property type="match status" value="1"/>
</dbReference>